<feature type="compositionally biased region" description="Basic residues" evidence="2">
    <location>
        <begin position="506"/>
        <end position="515"/>
    </location>
</feature>
<keyword evidence="5" id="KW-1185">Reference proteome</keyword>
<feature type="region of interest" description="Disordered" evidence="2">
    <location>
        <begin position="501"/>
        <end position="552"/>
    </location>
</feature>
<keyword evidence="1" id="KW-0175">Coiled coil</keyword>
<dbReference type="SUPFAM" id="SSF49879">
    <property type="entry name" value="SMAD/FHA domain"/>
    <property type="match status" value="1"/>
</dbReference>
<accession>A0AAV1YRW5</accession>
<evidence type="ECO:0000313" key="5">
    <source>
        <dbReference type="Proteomes" id="UP001497382"/>
    </source>
</evidence>
<dbReference type="InterPro" id="IPR000253">
    <property type="entry name" value="FHA_dom"/>
</dbReference>
<dbReference type="Gene3D" id="2.60.200.20">
    <property type="match status" value="1"/>
</dbReference>
<organism evidence="4 5">
    <name type="scientific">Larinioides sclopetarius</name>
    <dbReference type="NCBI Taxonomy" id="280406"/>
    <lineage>
        <taxon>Eukaryota</taxon>
        <taxon>Metazoa</taxon>
        <taxon>Ecdysozoa</taxon>
        <taxon>Arthropoda</taxon>
        <taxon>Chelicerata</taxon>
        <taxon>Arachnida</taxon>
        <taxon>Araneae</taxon>
        <taxon>Araneomorphae</taxon>
        <taxon>Entelegynae</taxon>
        <taxon>Araneoidea</taxon>
        <taxon>Araneidae</taxon>
        <taxon>Larinioides</taxon>
    </lineage>
</organism>
<feature type="compositionally biased region" description="Basic and acidic residues" evidence="2">
    <location>
        <begin position="516"/>
        <end position="530"/>
    </location>
</feature>
<sequence>MLEKGRLYSLRKDGTKDSLYLNIKNKRFLFGSSQHCTVRIYVDGIFPEHCVLSIGDQGKAYLEPLHPSALTLVNGIKIKHKVCLEDNDMVTILIKEFQFSYPPNSLSSKVSLERLILPHSKQMKTTKKFEILNLGNNWDPFHPFRESNVSNINYIPKKQTCIITSNLLKKIPEYLLKFTHQELVNILCEKLNAQEVDLCSNKSLLKDMNKYAKESPEERRNLALRLYEFISFLKGLLNRNEEYLYDLLLILESVWKYSIARADEDILFLPLKSLNLKGEITSLKKSLQSRILLCISGNPLLVSNTISENENHCIENPEVSVSSNCKMDGQKQNQLSSRKISISYKKRVSLAVKRYHLRKRKSIMAKTVEIGTVENLELSGERPQMKARCTEIKSDEHDVVLNLEKQQITRTKRKRGYNKKEKEELQNERNLKIEQEITTEVVKDHIGKLNTTAEQLKEKRRNKKASAKKTHTHLNIEPGKENIAELTDNSPGNQISITMLREQKQSKGKHNSKNKVLKDATETKHIHDSPMKQNNTSESNKGNYKKKKEVSLEKTDSCKSTQECDIQEVCILFRILSYNFRFIRFQDIELLLY</sequence>
<comment type="caution">
    <text evidence="4">The sequence shown here is derived from an EMBL/GenBank/DDBJ whole genome shotgun (WGS) entry which is preliminary data.</text>
</comment>
<dbReference type="AlphaFoldDB" id="A0AAV1YRW5"/>
<evidence type="ECO:0000256" key="2">
    <source>
        <dbReference type="SAM" id="MobiDB-lite"/>
    </source>
</evidence>
<evidence type="ECO:0000256" key="1">
    <source>
        <dbReference type="SAM" id="Coils"/>
    </source>
</evidence>
<reference evidence="4 5" key="1">
    <citation type="submission" date="2024-04" db="EMBL/GenBank/DDBJ databases">
        <authorList>
            <person name="Rising A."/>
            <person name="Reimegard J."/>
            <person name="Sonavane S."/>
            <person name="Akerstrom W."/>
            <person name="Nylinder S."/>
            <person name="Hedman E."/>
            <person name="Kallberg Y."/>
        </authorList>
    </citation>
    <scope>NUCLEOTIDE SEQUENCE [LARGE SCALE GENOMIC DNA]</scope>
</reference>
<dbReference type="InterPro" id="IPR008984">
    <property type="entry name" value="SMAD_FHA_dom_sf"/>
</dbReference>
<protein>
    <recommendedName>
        <fullName evidence="3">FHA domain-containing protein</fullName>
    </recommendedName>
</protein>
<dbReference type="EMBL" id="CAXIEN010000002">
    <property type="protein sequence ID" value="CAL1261579.1"/>
    <property type="molecule type" value="Genomic_DNA"/>
</dbReference>
<proteinExistence type="predicted"/>
<feature type="domain" description="FHA" evidence="3">
    <location>
        <begin position="29"/>
        <end position="92"/>
    </location>
</feature>
<feature type="non-terminal residue" evidence="4">
    <location>
        <position position="593"/>
    </location>
</feature>
<evidence type="ECO:0000259" key="3">
    <source>
        <dbReference type="Pfam" id="PF00498"/>
    </source>
</evidence>
<name>A0AAV1YRW5_9ARAC</name>
<evidence type="ECO:0000313" key="4">
    <source>
        <dbReference type="EMBL" id="CAL1261579.1"/>
    </source>
</evidence>
<dbReference type="Proteomes" id="UP001497382">
    <property type="component" value="Unassembled WGS sequence"/>
</dbReference>
<feature type="coiled-coil region" evidence="1">
    <location>
        <begin position="418"/>
        <end position="466"/>
    </location>
</feature>
<dbReference type="Pfam" id="PF00498">
    <property type="entry name" value="FHA"/>
    <property type="match status" value="1"/>
</dbReference>
<dbReference type="CDD" id="cd22673">
    <property type="entry name" value="FHA_Ki67"/>
    <property type="match status" value="1"/>
</dbReference>
<gene>
    <name evidence="4" type="ORF">LARSCL_LOCUS480</name>
</gene>
<feature type="compositionally biased region" description="Polar residues" evidence="2">
    <location>
        <begin position="531"/>
        <end position="542"/>
    </location>
</feature>